<keyword evidence="3" id="KW-1185">Reference proteome</keyword>
<keyword evidence="2" id="KW-0255">Endonuclease</keyword>
<keyword evidence="2" id="KW-0378">Hydrolase</keyword>
<sequence length="251" mass="28366">MGNQRISETELILPALYLMKRNGGSIDTSSLIDLLTNLMKPEGRDAEILDGRNDTYFSQKVRNLKSHDTFERYGYATYNGSGYTITNTGAKFVEDNDENIKYLLASGFDYDDVKYSLGRIVKTKKSTILPYNEIVSEGEVTISVSKTAQRSQRLRQVAIEHFSHNGTISCDCCGFEFKSYYGETYGTPCIEIHHMKPIFQYAGVSITQTIDDALTNLLPVCPNCHRVIHRNKITAALIPDFKDELARIHHC</sequence>
<dbReference type="InterPro" id="IPR003615">
    <property type="entry name" value="HNH_nuc"/>
</dbReference>
<reference evidence="2 3" key="1">
    <citation type="submission" date="2024-04" db="EMBL/GenBank/DDBJ databases">
        <title>Human intestinal bacterial collection.</title>
        <authorList>
            <person name="Pauvert C."/>
            <person name="Hitch T.C.A."/>
            <person name="Clavel T."/>
        </authorList>
    </citation>
    <scope>NUCLEOTIDE SEQUENCE [LARGE SCALE GENOMIC DNA]</scope>
    <source>
        <strain evidence="2 3">CLA-AA-H145</strain>
    </source>
</reference>
<organism evidence="2 3">
    <name type="scientific">Hallella faecis</name>
    <dbReference type="NCBI Taxonomy" id="2841596"/>
    <lineage>
        <taxon>Bacteria</taxon>
        <taxon>Pseudomonadati</taxon>
        <taxon>Bacteroidota</taxon>
        <taxon>Bacteroidia</taxon>
        <taxon>Bacteroidales</taxon>
        <taxon>Prevotellaceae</taxon>
        <taxon>Hallella</taxon>
    </lineage>
</organism>
<dbReference type="RefSeq" id="WP_215759821.1">
    <property type="nucleotide sequence ID" value="NZ_JAHKBE010000021.1"/>
</dbReference>
<keyword evidence="2" id="KW-0540">Nuclease</keyword>
<feature type="domain" description="HNH" evidence="1">
    <location>
        <begin position="170"/>
        <end position="229"/>
    </location>
</feature>
<accession>A0ABV1FQR4</accession>
<protein>
    <submittedName>
        <fullName evidence="2">HNH endonuclease</fullName>
    </submittedName>
</protein>
<evidence type="ECO:0000313" key="2">
    <source>
        <dbReference type="EMBL" id="MEQ2486737.1"/>
    </source>
</evidence>
<dbReference type="EMBL" id="JBBNFP010000021">
    <property type="protein sequence ID" value="MEQ2486737.1"/>
    <property type="molecule type" value="Genomic_DNA"/>
</dbReference>
<evidence type="ECO:0000313" key="3">
    <source>
        <dbReference type="Proteomes" id="UP001487296"/>
    </source>
</evidence>
<proteinExistence type="predicted"/>
<gene>
    <name evidence="2" type="ORF">AAAT34_06675</name>
</gene>
<dbReference type="Pfam" id="PF01844">
    <property type="entry name" value="HNH"/>
    <property type="match status" value="1"/>
</dbReference>
<evidence type="ECO:0000259" key="1">
    <source>
        <dbReference type="Pfam" id="PF01844"/>
    </source>
</evidence>
<dbReference type="CDD" id="cd00085">
    <property type="entry name" value="HNHc"/>
    <property type="match status" value="1"/>
</dbReference>
<dbReference type="InterPro" id="IPR002711">
    <property type="entry name" value="HNH"/>
</dbReference>
<dbReference type="Proteomes" id="UP001487296">
    <property type="component" value="Unassembled WGS sequence"/>
</dbReference>
<dbReference type="GO" id="GO:0004519">
    <property type="term" value="F:endonuclease activity"/>
    <property type="evidence" value="ECO:0007669"/>
    <property type="project" value="UniProtKB-KW"/>
</dbReference>
<comment type="caution">
    <text evidence="2">The sequence shown here is derived from an EMBL/GenBank/DDBJ whole genome shotgun (WGS) entry which is preliminary data.</text>
</comment>
<name>A0ABV1FQR4_9BACT</name>